<proteinExistence type="predicted"/>
<comment type="caution">
    <text evidence="1">The sequence shown here is derived from an EMBL/GenBank/DDBJ whole genome shotgun (WGS) entry which is preliminary data.</text>
</comment>
<reference evidence="2" key="1">
    <citation type="journal article" date="2019" name="Int. J. Syst. Evol. Microbiol.">
        <title>The Global Catalogue of Microorganisms (GCM) 10K type strain sequencing project: providing services to taxonomists for standard genome sequencing and annotation.</title>
        <authorList>
            <consortium name="The Broad Institute Genomics Platform"/>
            <consortium name="The Broad Institute Genome Sequencing Center for Infectious Disease"/>
            <person name="Wu L."/>
            <person name="Ma J."/>
        </authorList>
    </citation>
    <scope>NUCLEOTIDE SEQUENCE [LARGE SCALE GENOMIC DNA]</scope>
    <source>
        <strain evidence="2">JCM 4594</strain>
    </source>
</reference>
<organism evidence="1 2">
    <name type="scientific">Streptomyces xanthochromogenes</name>
    <dbReference type="NCBI Taxonomy" id="67384"/>
    <lineage>
        <taxon>Bacteria</taxon>
        <taxon>Bacillati</taxon>
        <taxon>Actinomycetota</taxon>
        <taxon>Actinomycetes</taxon>
        <taxon>Kitasatosporales</taxon>
        <taxon>Streptomycetaceae</taxon>
        <taxon>Streptomyces</taxon>
    </lineage>
</organism>
<keyword evidence="2" id="KW-1185">Reference proteome</keyword>
<gene>
    <name evidence="1" type="ORF">GCM10010326_53590</name>
</gene>
<dbReference type="EMBL" id="BMUU01000010">
    <property type="protein sequence ID" value="GGY52601.1"/>
    <property type="molecule type" value="Genomic_DNA"/>
</dbReference>
<dbReference type="RefSeq" id="WP_190028458.1">
    <property type="nucleotide sequence ID" value="NZ_BMUU01000010.1"/>
</dbReference>
<dbReference type="GeneID" id="96293282"/>
<name>A0ABQ3AHK9_9ACTN</name>
<sequence length="80" mass="9028">MSSRTDILERLAPLWQAPAVPARWVIWHRPGGESLVFDRELNMPLDVDFDLDDVVLGEVLRRMRAAGIPESDVYPGRPCG</sequence>
<protein>
    <submittedName>
        <fullName evidence="1">Uncharacterized protein</fullName>
    </submittedName>
</protein>
<accession>A0ABQ3AHK9</accession>
<evidence type="ECO:0000313" key="2">
    <source>
        <dbReference type="Proteomes" id="UP000600946"/>
    </source>
</evidence>
<evidence type="ECO:0000313" key="1">
    <source>
        <dbReference type="EMBL" id="GGY52601.1"/>
    </source>
</evidence>
<dbReference type="Proteomes" id="UP000600946">
    <property type="component" value="Unassembled WGS sequence"/>
</dbReference>